<dbReference type="Gene3D" id="2.60.120.620">
    <property type="entry name" value="q2cbj1_9rhob like domain"/>
    <property type="match status" value="1"/>
</dbReference>
<sequence>MTNQTAEEVGQDTPEVAVDAIVGESPKLWKLEGAKTCPKDHEGTGWVWVEEEGEVIDDLSFSSPTWQPDNVTTACVSGYVGHVIDGALSNKFLASLDETRLGLPLDFEKKKTAAARRFLHDSEGWVCRELERALAEGLAFYSKVAPRVLPWMRFLEYHEVEGALPPHTDALVKCKDTAQYSTHTLIVFASDCPHGGETVMLPTVASGVTANSKACLCQRGTGSECFAVRPVCGRIFCFPHQCLHEGRPTAVVPKILLRAELVWDNQMCSGQTLEYMQDPGAFQIAGHAEYGGIRTLNGRAFTDAQLDSYLPLLQELTAKHLSLWAAAGKRGQGQPRDLFFDIKLYAFDMAQTVMLGVEFPVEKTDRLMRLLTTTCGLEALIHLEIPGLLWHKSMSSRRQLVGEYQQLIDTRREQLKVGSKPTSMLDAMLTADDVNSDVELQDFCVAMMFAGHDTTLSTMQSVLYWLSKQPAVIAELRQEVLAEWDGSSQLIRETLGKVPKAKRSPQEVWRLTPPVTIINRNLEEEAVIDGYLVPKGWTVSFAAALVGQKVEQPSEFRMGRYLVDQTFEPWIYGVFGGGTRMCMGYKFARDEMLVFMIQLLRHFSFTVTSAQAIKFPFNYWRVSGTFFSNGV</sequence>
<keyword evidence="3 9" id="KW-0349">Heme</keyword>
<evidence type="ECO:0000256" key="1">
    <source>
        <dbReference type="ARBA" id="ARBA00001961"/>
    </source>
</evidence>
<dbReference type="EMBL" id="CAJNNW010034979">
    <property type="protein sequence ID" value="CAE8724942.1"/>
    <property type="molecule type" value="Genomic_DNA"/>
</dbReference>
<dbReference type="InterPro" id="IPR001128">
    <property type="entry name" value="Cyt_P450"/>
</dbReference>
<evidence type="ECO:0000256" key="10">
    <source>
        <dbReference type="RuleBase" id="RU000461"/>
    </source>
</evidence>
<keyword evidence="7 9" id="KW-0408">Iron</keyword>
<comment type="cofactor">
    <cofactor evidence="9">
        <name>heme</name>
        <dbReference type="ChEBI" id="CHEBI:30413"/>
    </cofactor>
</comment>
<keyword evidence="5" id="KW-0223">Dioxygenase</keyword>
<evidence type="ECO:0000256" key="6">
    <source>
        <dbReference type="ARBA" id="ARBA00023002"/>
    </source>
</evidence>
<evidence type="ECO:0000256" key="8">
    <source>
        <dbReference type="ARBA" id="ARBA00023033"/>
    </source>
</evidence>
<comment type="caution">
    <text evidence="12">The sequence shown here is derived from an EMBL/GenBank/DDBJ whole genome shotgun (WGS) entry which is preliminary data.</text>
</comment>
<evidence type="ECO:0000313" key="12">
    <source>
        <dbReference type="EMBL" id="CAE8724942.1"/>
    </source>
</evidence>
<dbReference type="PANTHER" id="PTHR24286">
    <property type="entry name" value="CYTOCHROME P450 26"/>
    <property type="match status" value="1"/>
</dbReference>
<evidence type="ECO:0000256" key="2">
    <source>
        <dbReference type="ARBA" id="ARBA00010617"/>
    </source>
</evidence>
<dbReference type="SMART" id="SM00702">
    <property type="entry name" value="P4Hc"/>
    <property type="match status" value="1"/>
</dbReference>
<dbReference type="Proteomes" id="UP000626109">
    <property type="component" value="Unassembled WGS sequence"/>
</dbReference>
<organism evidence="12 13">
    <name type="scientific">Polarella glacialis</name>
    <name type="common">Dinoflagellate</name>
    <dbReference type="NCBI Taxonomy" id="89957"/>
    <lineage>
        <taxon>Eukaryota</taxon>
        <taxon>Sar</taxon>
        <taxon>Alveolata</taxon>
        <taxon>Dinophyceae</taxon>
        <taxon>Suessiales</taxon>
        <taxon>Suessiaceae</taxon>
        <taxon>Polarella</taxon>
    </lineage>
</organism>
<dbReference type="PROSITE" id="PS00086">
    <property type="entry name" value="CYTOCHROME_P450"/>
    <property type="match status" value="1"/>
</dbReference>
<keyword evidence="8 10" id="KW-0503">Monooxygenase</keyword>
<comment type="cofactor">
    <cofactor evidence="1">
        <name>L-ascorbate</name>
        <dbReference type="ChEBI" id="CHEBI:38290"/>
    </cofactor>
</comment>
<dbReference type="SUPFAM" id="SSF48264">
    <property type="entry name" value="Cytochrome P450"/>
    <property type="match status" value="1"/>
</dbReference>
<gene>
    <name evidence="12" type="ORF">PGLA2088_LOCUS43911</name>
</gene>
<dbReference type="InterPro" id="IPR006620">
    <property type="entry name" value="Pro_4_hyd_alph"/>
</dbReference>
<dbReference type="GO" id="GO:0016125">
    <property type="term" value="P:sterol metabolic process"/>
    <property type="evidence" value="ECO:0007669"/>
    <property type="project" value="TreeGrafter"/>
</dbReference>
<dbReference type="AlphaFoldDB" id="A0A813LDI8"/>
<feature type="binding site" description="axial binding residue" evidence="9">
    <location>
        <position position="582"/>
    </location>
    <ligand>
        <name>heme</name>
        <dbReference type="ChEBI" id="CHEBI:30413"/>
    </ligand>
    <ligandPart>
        <name>Fe</name>
        <dbReference type="ChEBI" id="CHEBI:18248"/>
    </ligandPart>
</feature>
<dbReference type="GO" id="GO:0051213">
    <property type="term" value="F:dioxygenase activity"/>
    <property type="evidence" value="ECO:0007669"/>
    <property type="project" value="UniProtKB-KW"/>
</dbReference>
<evidence type="ECO:0000259" key="11">
    <source>
        <dbReference type="SMART" id="SM00702"/>
    </source>
</evidence>
<dbReference type="GO" id="GO:0005506">
    <property type="term" value="F:iron ion binding"/>
    <property type="evidence" value="ECO:0007669"/>
    <property type="project" value="InterPro"/>
</dbReference>
<evidence type="ECO:0000256" key="7">
    <source>
        <dbReference type="ARBA" id="ARBA00023004"/>
    </source>
</evidence>
<reference evidence="12" key="1">
    <citation type="submission" date="2021-02" db="EMBL/GenBank/DDBJ databases">
        <authorList>
            <person name="Dougan E. K."/>
            <person name="Rhodes N."/>
            <person name="Thang M."/>
            <person name="Chan C."/>
        </authorList>
    </citation>
    <scope>NUCLEOTIDE SEQUENCE</scope>
</reference>
<dbReference type="Gene3D" id="1.10.630.10">
    <property type="entry name" value="Cytochrome P450"/>
    <property type="match status" value="1"/>
</dbReference>
<evidence type="ECO:0000256" key="4">
    <source>
        <dbReference type="ARBA" id="ARBA00022723"/>
    </source>
</evidence>
<evidence type="ECO:0000256" key="5">
    <source>
        <dbReference type="ARBA" id="ARBA00022964"/>
    </source>
</evidence>
<dbReference type="GO" id="GO:0004497">
    <property type="term" value="F:monooxygenase activity"/>
    <property type="evidence" value="ECO:0007669"/>
    <property type="project" value="UniProtKB-KW"/>
</dbReference>
<dbReference type="PRINTS" id="PR00463">
    <property type="entry name" value="EP450I"/>
</dbReference>
<protein>
    <recommendedName>
        <fullName evidence="11">Prolyl 4-hydroxylase alpha subunit domain-containing protein</fullName>
    </recommendedName>
</protein>
<keyword evidence="6 10" id="KW-0560">Oxidoreductase</keyword>
<dbReference type="InterPro" id="IPR017972">
    <property type="entry name" value="Cyt_P450_CS"/>
</dbReference>
<comment type="similarity">
    <text evidence="2 10">Belongs to the cytochrome P450 family.</text>
</comment>
<dbReference type="GO" id="GO:0031418">
    <property type="term" value="F:L-ascorbic acid binding"/>
    <property type="evidence" value="ECO:0007669"/>
    <property type="project" value="InterPro"/>
</dbReference>
<dbReference type="InterPro" id="IPR036396">
    <property type="entry name" value="Cyt_P450_sf"/>
</dbReference>
<dbReference type="Pfam" id="PF00067">
    <property type="entry name" value="p450"/>
    <property type="match status" value="1"/>
</dbReference>
<evidence type="ECO:0000256" key="9">
    <source>
        <dbReference type="PIRSR" id="PIRSR602401-1"/>
    </source>
</evidence>
<evidence type="ECO:0000313" key="13">
    <source>
        <dbReference type="Proteomes" id="UP000626109"/>
    </source>
</evidence>
<accession>A0A813LDI8</accession>
<proteinExistence type="inferred from homology"/>
<dbReference type="GO" id="GO:0016705">
    <property type="term" value="F:oxidoreductase activity, acting on paired donors, with incorporation or reduction of molecular oxygen"/>
    <property type="evidence" value="ECO:0007669"/>
    <property type="project" value="InterPro"/>
</dbReference>
<name>A0A813LDI8_POLGL</name>
<keyword evidence="4 9" id="KW-0479">Metal-binding</keyword>
<dbReference type="InterPro" id="IPR002401">
    <property type="entry name" value="Cyt_P450_E_grp-I"/>
</dbReference>
<dbReference type="GO" id="GO:0020037">
    <property type="term" value="F:heme binding"/>
    <property type="evidence" value="ECO:0007669"/>
    <property type="project" value="InterPro"/>
</dbReference>
<dbReference type="PANTHER" id="PTHR24286:SF384">
    <property type="entry name" value="P450, PUTATIVE (EUROFUNG)-RELATED"/>
    <property type="match status" value="1"/>
</dbReference>
<evidence type="ECO:0000256" key="3">
    <source>
        <dbReference type="ARBA" id="ARBA00022617"/>
    </source>
</evidence>
<feature type="domain" description="Prolyl 4-hydroxylase alpha subunit" evidence="11">
    <location>
        <begin position="76"/>
        <end position="262"/>
    </location>
</feature>